<dbReference type="Pfam" id="PF05206">
    <property type="entry name" value="TRM13"/>
    <property type="match status" value="1"/>
</dbReference>
<comment type="caution">
    <text evidence="3">The sequence shown here is derived from an EMBL/GenBank/DDBJ whole genome shotgun (WGS) entry which is preliminary data.</text>
</comment>
<organism evidence="3 4">
    <name type="scientific">Trichomonascus ciferrii</name>
    <dbReference type="NCBI Taxonomy" id="44093"/>
    <lineage>
        <taxon>Eukaryota</taxon>
        <taxon>Fungi</taxon>
        <taxon>Dikarya</taxon>
        <taxon>Ascomycota</taxon>
        <taxon>Saccharomycotina</taxon>
        <taxon>Dipodascomycetes</taxon>
        <taxon>Dipodascales</taxon>
        <taxon>Trichomonascaceae</taxon>
        <taxon>Trichomonascus</taxon>
        <taxon>Trichomonascus ciferrii complex</taxon>
    </lineage>
</organism>
<dbReference type="VEuPathDB" id="FungiDB:TRICI_001778"/>
<name>A0A642VCE7_9ASCO</name>
<evidence type="ECO:0000313" key="4">
    <source>
        <dbReference type="Proteomes" id="UP000761534"/>
    </source>
</evidence>
<dbReference type="InterPro" id="IPR007871">
    <property type="entry name" value="Methyltransferase_TRM13"/>
</dbReference>
<evidence type="ECO:0000259" key="2">
    <source>
        <dbReference type="Pfam" id="PF05206"/>
    </source>
</evidence>
<dbReference type="EMBL" id="SWFS01000124">
    <property type="protein sequence ID" value="KAA8916074.1"/>
    <property type="molecule type" value="Genomic_DNA"/>
</dbReference>
<accession>A0A642VCE7</accession>
<reference evidence="3" key="1">
    <citation type="journal article" date="2019" name="G3 (Bethesda)">
        <title>Genome Assemblies of Two Rare Opportunistic Yeast Pathogens: Diutina rugosa (syn. Candida rugosa) and Trichomonascus ciferrii (syn. Candida ciferrii).</title>
        <authorList>
            <person name="Mixao V."/>
            <person name="Saus E."/>
            <person name="Hansen A.P."/>
            <person name="Lass-Florl C."/>
            <person name="Gabaldon T."/>
        </authorList>
    </citation>
    <scope>NUCLEOTIDE SEQUENCE</scope>
    <source>
        <strain evidence="3">CBS 4856</strain>
    </source>
</reference>
<evidence type="ECO:0000313" key="3">
    <source>
        <dbReference type="EMBL" id="KAA8916074.1"/>
    </source>
</evidence>
<protein>
    <recommendedName>
        <fullName evidence="2">Methyltransferase TRM13 domain-containing protein</fullName>
    </recommendedName>
</protein>
<gene>
    <name evidence="3" type="ORF">TRICI_001778</name>
</gene>
<evidence type="ECO:0000256" key="1">
    <source>
        <dbReference type="SAM" id="Coils"/>
    </source>
</evidence>
<dbReference type="Proteomes" id="UP000761534">
    <property type="component" value="Unassembled WGS sequence"/>
</dbReference>
<dbReference type="AlphaFoldDB" id="A0A642VCE7"/>
<dbReference type="GO" id="GO:0008033">
    <property type="term" value="P:tRNA processing"/>
    <property type="evidence" value="ECO:0007669"/>
    <property type="project" value="InterPro"/>
</dbReference>
<sequence length="490" mass="56467">MDMLFDTVVRDSLECWLEFSNQLDEELEYNPEDDRTDFEYNSEEENKRWLEYNEEKLRVKFTSSYGHEAVFSGEEFCSRIDSGGARFWLEQVTAIDFTFGEGKVYEECCEILRKIVGEFKICLKELKVVSYTVDGEVYSGLSGIMERARGDSRLVREKLFSYPLTDTKAVVVGNRVSELLINDLDPSPKYIFAELEYEHLSELTFSRVSWNTVADVLRQITSKAPSLKKMSFVCMRRENEAPLCLSLPLLDEVGLCLATYDLENIIHTYSVPAKSIIMDQVQSISHLESYFEKFTFPVLEILTVYCRVRFCMRPYEARYPNSLYQPISTFTLSFGGPMYLDFLALSLIPLVQNTENLCIEIWDLSQIISDMKRMAIALNAYDPSTDSEDVVEREGGTLETEILNHPGLEERLKQLENQKHAVQQASLVDHMEKHGFLNPRTTIIAEFGCKRGELSRYISLARALKDMDSRQLFLVIRPPSSLKAPLSKRF</sequence>
<keyword evidence="1" id="KW-0175">Coiled coil</keyword>
<keyword evidence="4" id="KW-1185">Reference proteome</keyword>
<feature type="domain" description="Methyltransferase TRM13" evidence="2">
    <location>
        <begin position="422"/>
        <end position="477"/>
    </location>
</feature>
<dbReference type="GO" id="GO:0008168">
    <property type="term" value="F:methyltransferase activity"/>
    <property type="evidence" value="ECO:0007669"/>
    <property type="project" value="InterPro"/>
</dbReference>
<proteinExistence type="predicted"/>
<dbReference type="OrthoDB" id="258806at2759"/>
<feature type="coiled-coil region" evidence="1">
    <location>
        <begin position="398"/>
        <end position="425"/>
    </location>
</feature>